<dbReference type="EMBL" id="HM163343">
    <property type="protein sequence ID" value="ADG56513.1"/>
    <property type="molecule type" value="Genomic_DNA"/>
</dbReference>
<sequence>MATTTSSPSGSGSRSSGSPAFLPVKPEPQETPLGRCTHSAGIVVNEPGASFHLIKPKTEPSLLPIKQEHLSMVADNEAALKWARDDYARKEMERQRRAVEEIAARRSGREEGGVIILDESDEEEVPSKPVRHGDLG</sequence>
<protein>
    <submittedName>
        <fullName evidence="2">Uncharacterized protein</fullName>
    </submittedName>
</protein>
<accession>E5F4N3</accession>
<feature type="region of interest" description="Disordered" evidence="1">
    <location>
        <begin position="103"/>
        <end position="136"/>
    </location>
</feature>
<feature type="region of interest" description="Disordered" evidence="1">
    <location>
        <begin position="1"/>
        <end position="33"/>
    </location>
</feature>
<dbReference type="AlphaFoldDB" id="E5F4N3"/>
<feature type="compositionally biased region" description="Low complexity" evidence="1">
    <location>
        <begin position="1"/>
        <end position="19"/>
    </location>
</feature>
<feature type="compositionally biased region" description="Basic and acidic residues" evidence="1">
    <location>
        <begin position="103"/>
        <end position="112"/>
    </location>
</feature>
<evidence type="ECO:0000256" key="1">
    <source>
        <dbReference type="SAM" id="MobiDB-lite"/>
    </source>
</evidence>
<name>E5F4N3_HORVV</name>
<evidence type="ECO:0000313" key="2">
    <source>
        <dbReference type="EMBL" id="ADG56513.1"/>
    </source>
</evidence>
<reference evidence="2" key="1">
    <citation type="submission" date="2010-04" db="EMBL/GenBank/DDBJ databases">
        <authorList>
            <person name="Cockram J."/>
        </authorList>
    </citation>
    <scope>NUCLEOTIDE SEQUENCE</scope>
</reference>
<proteinExistence type="predicted"/>
<organism evidence="2">
    <name type="scientific">Hordeum vulgare subsp. vulgare</name>
    <name type="common">Domesticated barley</name>
    <dbReference type="NCBI Taxonomy" id="112509"/>
    <lineage>
        <taxon>Eukaryota</taxon>
        <taxon>Viridiplantae</taxon>
        <taxon>Streptophyta</taxon>
        <taxon>Embryophyta</taxon>
        <taxon>Tracheophyta</taxon>
        <taxon>Spermatophyta</taxon>
        <taxon>Magnoliopsida</taxon>
        <taxon>Liliopsida</taxon>
        <taxon>Poales</taxon>
        <taxon>Poaceae</taxon>
        <taxon>BOP clade</taxon>
        <taxon>Pooideae</taxon>
        <taxon>Triticodae</taxon>
        <taxon>Triticeae</taxon>
        <taxon>Hordeinae</taxon>
        <taxon>Hordeum</taxon>
    </lineage>
</organism>